<organism evidence="11 12">
    <name type="scientific">Chryseosolibacter histidini</name>
    <dbReference type="NCBI Taxonomy" id="2782349"/>
    <lineage>
        <taxon>Bacteria</taxon>
        <taxon>Pseudomonadati</taxon>
        <taxon>Bacteroidota</taxon>
        <taxon>Cytophagia</taxon>
        <taxon>Cytophagales</taxon>
        <taxon>Chryseotaleaceae</taxon>
        <taxon>Chryseosolibacter</taxon>
    </lineage>
</organism>
<feature type="active site" description="Proton donor" evidence="8">
    <location>
        <position position="10"/>
    </location>
</feature>
<evidence type="ECO:0000256" key="1">
    <source>
        <dbReference type="ARBA" id="ARBA00004496"/>
    </source>
</evidence>
<dbReference type="PIRSF" id="PIRSF004682">
    <property type="entry name" value="GmhB"/>
    <property type="match status" value="1"/>
</dbReference>
<dbReference type="GO" id="GO:0005737">
    <property type="term" value="C:cytoplasm"/>
    <property type="evidence" value="ECO:0007669"/>
    <property type="project" value="UniProtKB-SubCell"/>
</dbReference>
<dbReference type="InterPro" id="IPR004446">
    <property type="entry name" value="Heptose_bisP_phosphatase"/>
</dbReference>
<dbReference type="NCBIfam" id="TIGR01656">
    <property type="entry name" value="Histidinol-ppas"/>
    <property type="match status" value="1"/>
</dbReference>
<evidence type="ECO:0000256" key="4">
    <source>
        <dbReference type="ARBA" id="ARBA00022801"/>
    </source>
</evidence>
<evidence type="ECO:0000313" key="12">
    <source>
        <dbReference type="Proteomes" id="UP001319200"/>
    </source>
</evidence>
<dbReference type="GO" id="GO:0016791">
    <property type="term" value="F:phosphatase activity"/>
    <property type="evidence" value="ECO:0007669"/>
    <property type="project" value="InterPro"/>
</dbReference>
<feature type="binding site" evidence="10">
    <location>
        <position position="10"/>
    </location>
    <ligand>
        <name>Mg(2+)</name>
        <dbReference type="ChEBI" id="CHEBI:18420"/>
    </ligand>
</feature>
<comment type="caution">
    <text evidence="11">The sequence shown here is derived from an EMBL/GenBank/DDBJ whole genome shotgun (WGS) entry which is preliminary data.</text>
</comment>
<feature type="binding site" evidence="10">
    <location>
        <position position="91"/>
    </location>
    <ligand>
        <name>Zn(2+)</name>
        <dbReference type="ChEBI" id="CHEBI:29105"/>
    </ligand>
</feature>
<feature type="binding site" evidence="10">
    <location>
        <position position="8"/>
    </location>
    <ligand>
        <name>Mg(2+)</name>
        <dbReference type="ChEBI" id="CHEBI:18420"/>
    </ligand>
</feature>
<reference evidence="11 12" key="1">
    <citation type="submission" date="2021-05" db="EMBL/GenBank/DDBJ databases">
        <title>A Polyphasic approach of four new species of the genus Ohtaekwangia: Ohtaekwangia histidinii sp. nov., Ohtaekwangia cretensis sp. nov., Ohtaekwangia indiensis sp. nov., Ohtaekwangia reichenbachii sp. nov. from diverse environment.</title>
        <authorList>
            <person name="Octaviana S."/>
        </authorList>
    </citation>
    <scope>NUCLEOTIDE SEQUENCE [LARGE SCALE GENOMIC DNA]</scope>
    <source>
        <strain evidence="11 12">PWU4</strain>
    </source>
</reference>
<evidence type="ECO:0000256" key="8">
    <source>
        <dbReference type="PIRSR" id="PIRSR004682-1"/>
    </source>
</evidence>
<evidence type="ECO:0000256" key="3">
    <source>
        <dbReference type="ARBA" id="ARBA00022723"/>
    </source>
</evidence>
<dbReference type="InterPro" id="IPR006549">
    <property type="entry name" value="HAD-SF_hydro_IIIA"/>
</dbReference>
<keyword evidence="5 7" id="KW-0119">Carbohydrate metabolism</keyword>
<feature type="binding site" evidence="10">
    <location>
        <position position="89"/>
    </location>
    <ligand>
        <name>Zn(2+)</name>
        <dbReference type="ChEBI" id="CHEBI:29105"/>
    </ligand>
</feature>
<feature type="site" description="Stabilizes the phosphoryl group" evidence="9">
    <location>
        <position position="50"/>
    </location>
</feature>
<feature type="active site" description="Nucleophile" evidence="8">
    <location>
        <position position="8"/>
    </location>
</feature>
<evidence type="ECO:0000313" key="11">
    <source>
        <dbReference type="EMBL" id="MBT1698534.1"/>
    </source>
</evidence>
<dbReference type="GO" id="GO:0046872">
    <property type="term" value="F:metal ion binding"/>
    <property type="evidence" value="ECO:0007669"/>
    <property type="project" value="UniProtKB-KW"/>
</dbReference>
<evidence type="ECO:0000256" key="10">
    <source>
        <dbReference type="PIRSR" id="PIRSR004682-4"/>
    </source>
</evidence>
<accession>A0AAP2DQM7</accession>
<evidence type="ECO:0000256" key="9">
    <source>
        <dbReference type="PIRSR" id="PIRSR004682-3"/>
    </source>
</evidence>
<evidence type="ECO:0000256" key="7">
    <source>
        <dbReference type="PIRNR" id="PIRNR004682"/>
    </source>
</evidence>
<keyword evidence="12" id="KW-1185">Reference proteome</keyword>
<evidence type="ECO:0000256" key="6">
    <source>
        <dbReference type="ARBA" id="ARBA00031828"/>
    </source>
</evidence>
<evidence type="ECO:0000256" key="2">
    <source>
        <dbReference type="ARBA" id="ARBA00022490"/>
    </source>
</evidence>
<keyword evidence="10" id="KW-0460">Magnesium</keyword>
<feature type="site" description="Stabilizes the phosphoryl group" evidence="9">
    <location>
        <position position="108"/>
    </location>
</feature>
<dbReference type="SUPFAM" id="SSF56784">
    <property type="entry name" value="HAD-like"/>
    <property type="match status" value="1"/>
</dbReference>
<dbReference type="NCBIfam" id="TIGR01662">
    <property type="entry name" value="HAD-SF-IIIA"/>
    <property type="match status" value="1"/>
</dbReference>
<dbReference type="Gene3D" id="3.40.50.1000">
    <property type="entry name" value="HAD superfamily/HAD-like"/>
    <property type="match status" value="1"/>
</dbReference>
<dbReference type="PANTHER" id="PTHR42891">
    <property type="entry name" value="D-GLYCERO-BETA-D-MANNO-HEPTOSE-1,7-BISPHOSPHATE 7-PHOSPHATASE"/>
    <property type="match status" value="1"/>
</dbReference>
<comment type="cofactor">
    <cofactor evidence="10">
        <name>Mg(2+)</name>
        <dbReference type="ChEBI" id="CHEBI:18420"/>
    </cofactor>
</comment>
<feature type="site" description="Contributes to substrate recognition" evidence="9">
    <location>
        <position position="107"/>
    </location>
</feature>
<keyword evidence="10" id="KW-0862">Zinc</keyword>
<gene>
    <name evidence="11" type="ORF">KK083_16705</name>
</gene>
<dbReference type="EC" id="3.1.3.-" evidence="7"/>
<dbReference type="Proteomes" id="UP001319200">
    <property type="component" value="Unassembled WGS sequence"/>
</dbReference>
<keyword evidence="2 7" id="KW-0963">Cytoplasm</keyword>
<dbReference type="InterPro" id="IPR036412">
    <property type="entry name" value="HAD-like_sf"/>
</dbReference>
<feature type="binding site" evidence="10">
    <location>
        <position position="104"/>
    </location>
    <ligand>
        <name>Zn(2+)</name>
        <dbReference type="ChEBI" id="CHEBI:29105"/>
    </ligand>
</feature>
<evidence type="ECO:0000256" key="5">
    <source>
        <dbReference type="ARBA" id="ARBA00023277"/>
    </source>
</evidence>
<protein>
    <recommendedName>
        <fullName evidence="6 7">D,D-heptose 1,7-bisphosphate phosphatase</fullName>
        <ecNumber evidence="7">3.1.3.-</ecNumber>
    </recommendedName>
</protein>
<dbReference type="GO" id="GO:0005975">
    <property type="term" value="P:carbohydrate metabolic process"/>
    <property type="evidence" value="ECO:0007669"/>
    <property type="project" value="InterPro"/>
</dbReference>
<feature type="binding site" evidence="10">
    <location>
        <position position="106"/>
    </location>
    <ligand>
        <name>Zn(2+)</name>
        <dbReference type="ChEBI" id="CHEBI:29105"/>
    </ligand>
</feature>
<keyword evidence="4 7" id="KW-0378">Hydrolase</keyword>
<sequence>MNKAVFIDKDGTLIHDVPYNVDPSLIRLQEGAACGLRQLKDQGYLLILVSNQSGVAHGYFSEEALTAVQEKLQDELKKDGVQLDGAFFCPHHPQGTVKRYAVSCECRKPKPGMLMKAATQFDIDLSRSWMIGDILHDVEAGNKAGCSTILIDNGNETEWQPGADRHPTEVVKNIRQAVSIILEQNAHA</sequence>
<dbReference type="InterPro" id="IPR023214">
    <property type="entry name" value="HAD_sf"/>
</dbReference>
<dbReference type="AlphaFoldDB" id="A0AAP2DQM7"/>
<comment type="similarity">
    <text evidence="7">Belongs to the gmhB family.</text>
</comment>
<feature type="binding site" evidence="10">
    <location>
        <position position="133"/>
    </location>
    <ligand>
        <name>Mg(2+)</name>
        <dbReference type="ChEBI" id="CHEBI:18420"/>
    </ligand>
</feature>
<dbReference type="RefSeq" id="WP_254164816.1">
    <property type="nucleotide sequence ID" value="NZ_JAHESF010000015.1"/>
</dbReference>
<comment type="cofactor">
    <cofactor evidence="10">
        <name>Zn(2+)</name>
        <dbReference type="ChEBI" id="CHEBI:29105"/>
    </cofactor>
</comment>
<dbReference type="CDD" id="cd07503">
    <property type="entry name" value="HAD_HisB-N"/>
    <property type="match status" value="1"/>
</dbReference>
<keyword evidence="3 10" id="KW-0479">Metal-binding</keyword>
<dbReference type="PANTHER" id="PTHR42891:SF1">
    <property type="entry name" value="D-GLYCERO-BETA-D-MANNO-HEPTOSE-1,7-BISPHOSPHATE 7-PHOSPHATASE"/>
    <property type="match status" value="1"/>
</dbReference>
<proteinExistence type="inferred from homology"/>
<dbReference type="Pfam" id="PF13242">
    <property type="entry name" value="Hydrolase_like"/>
    <property type="match status" value="1"/>
</dbReference>
<dbReference type="EMBL" id="JAHESF010000015">
    <property type="protein sequence ID" value="MBT1698534.1"/>
    <property type="molecule type" value="Genomic_DNA"/>
</dbReference>
<dbReference type="InterPro" id="IPR006543">
    <property type="entry name" value="Histidinol-phos"/>
</dbReference>
<comment type="subcellular location">
    <subcellularLocation>
        <location evidence="1 7">Cytoplasm</location>
    </subcellularLocation>
</comment>
<name>A0AAP2DQM7_9BACT</name>